<name>A0A383AAU4_9ZZZZ</name>
<gene>
    <name evidence="1" type="ORF">METZ01_LOCUS457159</name>
</gene>
<dbReference type="EMBL" id="UINC01190243">
    <property type="protein sequence ID" value="SVE04305.1"/>
    <property type="molecule type" value="Genomic_DNA"/>
</dbReference>
<reference evidence="1" key="1">
    <citation type="submission" date="2018-05" db="EMBL/GenBank/DDBJ databases">
        <authorList>
            <person name="Lanie J.A."/>
            <person name="Ng W.-L."/>
            <person name="Kazmierczak K.M."/>
            <person name="Andrzejewski T.M."/>
            <person name="Davidsen T.M."/>
            <person name="Wayne K.J."/>
            <person name="Tettelin H."/>
            <person name="Glass J.I."/>
            <person name="Rusch D."/>
            <person name="Podicherti R."/>
            <person name="Tsui H.-C.T."/>
            <person name="Winkler M.E."/>
        </authorList>
    </citation>
    <scope>NUCLEOTIDE SEQUENCE</scope>
</reference>
<organism evidence="1">
    <name type="scientific">marine metagenome</name>
    <dbReference type="NCBI Taxonomy" id="408172"/>
    <lineage>
        <taxon>unclassified sequences</taxon>
        <taxon>metagenomes</taxon>
        <taxon>ecological metagenomes</taxon>
    </lineage>
</organism>
<accession>A0A383AAU4</accession>
<proteinExistence type="predicted"/>
<evidence type="ECO:0000313" key="1">
    <source>
        <dbReference type="EMBL" id="SVE04305.1"/>
    </source>
</evidence>
<sequence length="49" mass="5385">VQERVVDLEVLRIQAAQYTRSRLKSPGRGASVVGEQIVVAAHAIKMQLI</sequence>
<dbReference type="AlphaFoldDB" id="A0A383AAU4"/>
<protein>
    <submittedName>
        <fullName evidence="1">Uncharacterized protein</fullName>
    </submittedName>
</protein>
<feature type="non-terminal residue" evidence="1">
    <location>
        <position position="1"/>
    </location>
</feature>